<dbReference type="InterPro" id="IPR001789">
    <property type="entry name" value="Sig_transdc_resp-reg_receiver"/>
</dbReference>
<evidence type="ECO:0000313" key="8">
    <source>
        <dbReference type="Proteomes" id="UP000198672"/>
    </source>
</evidence>
<evidence type="ECO:0000259" key="5">
    <source>
        <dbReference type="PROSITE" id="PS50110"/>
    </source>
</evidence>
<keyword evidence="8" id="KW-1185">Reference proteome</keyword>
<dbReference type="Proteomes" id="UP000198672">
    <property type="component" value="Unassembled WGS sequence"/>
</dbReference>
<organism evidence="7 8">
    <name type="scientific">Allochromatium warmingii</name>
    <name type="common">Chromatium warmingii</name>
    <dbReference type="NCBI Taxonomy" id="61595"/>
    <lineage>
        <taxon>Bacteria</taxon>
        <taxon>Pseudomonadati</taxon>
        <taxon>Pseudomonadota</taxon>
        <taxon>Gammaproteobacteria</taxon>
        <taxon>Chromatiales</taxon>
        <taxon>Chromatiaceae</taxon>
        <taxon>Allochromatium</taxon>
    </lineage>
</organism>
<comment type="cofactor">
    <cofactor evidence="1">
        <name>Mg(2+)</name>
        <dbReference type="ChEBI" id="CHEBI:18420"/>
    </cofactor>
</comment>
<gene>
    <name evidence="7" type="ORF">SAMN05421644_11142</name>
</gene>
<evidence type="ECO:0000256" key="4">
    <source>
        <dbReference type="PROSITE-ProRule" id="PRU00169"/>
    </source>
</evidence>
<dbReference type="Pfam" id="PF00990">
    <property type="entry name" value="GGDEF"/>
    <property type="match status" value="1"/>
</dbReference>
<dbReference type="GO" id="GO:0005886">
    <property type="term" value="C:plasma membrane"/>
    <property type="evidence" value="ECO:0007669"/>
    <property type="project" value="TreeGrafter"/>
</dbReference>
<accession>A0A1H3E441</accession>
<dbReference type="SMART" id="SM00448">
    <property type="entry name" value="REC"/>
    <property type="match status" value="2"/>
</dbReference>
<comment type="catalytic activity">
    <reaction evidence="3">
        <text>2 GTP = 3',3'-c-di-GMP + 2 diphosphate</text>
        <dbReference type="Rhea" id="RHEA:24898"/>
        <dbReference type="ChEBI" id="CHEBI:33019"/>
        <dbReference type="ChEBI" id="CHEBI:37565"/>
        <dbReference type="ChEBI" id="CHEBI:58805"/>
        <dbReference type="EC" id="2.7.7.65"/>
    </reaction>
</comment>
<dbReference type="NCBIfam" id="TIGR00254">
    <property type="entry name" value="GGDEF"/>
    <property type="match status" value="1"/>
</dbReference>
<dbReference type="InterPro" id="IPR043128">
    <property type="entry name" value="Rev_trsase/Diguanyl_cyclase"/>
</dbReference>
<reference evidence="8" key="1">
    <citation type="submission" date="2016-10" db="EMBL/GenBank/DDBJ databases">
        <authorList>
            <person name="Varghese N."/>
            <person name="Submissions S."/>
        </authorList>
    </citation>
    <scope>NUCLEOTIDE SEQUENCE [LARGE SCALE GENOMIC DNA]</scope>
    <source>
        <strain evidence="8">DSM 173</strain>
    </source>
</reference>
<evidence type="ECO:0000259" key="6">
    <source>
        <dbReference type="PROSITE" id="PS50887"/>
    </source>
</evidence>
<feature type="domain" description="Response regulatory" evidence="5">
    <location>
        <begin position="144"/>
        <end position="261"/>
    </location>
</feature>
<protein>
    <recommendedName>
        <fullName evidence="2">diguanylate cyclase</fullName>
        <ecNumber evidence="2">2.7.7.65</ecNumber>
    </recommendedName>
</protein>
<dbReference type="PROSITE" id="PS50110">
    <property type="entry name" value="RESPONSE_REGULATORY"/>
    <property type="match status" value="2"/>
</dbReference>
<feature type="domain" description="GGDEF" evidence="6">
    <location>
        <begin position="304"/>
        <end position="435"/>
    </location>
</feature>
<dbReference type="FunFam" id="3.30.70.270:FF:000001">
    <property type="entry name" value="Diguanylate cyclase domain protein"/>
    <property type="match status" value="1"/>
</dbReference>
<feature type="domain" description="Response regulatory" evidence="5">
    <location>
        <begin position="21"/>
        <end position="136"/>
    </location>
</feature>
<dbReference type="OrthoDB" id="9812260at2"/>
<dbReference type="STRING" id="61595.SAMN05421644_11142"/>
<dbReference type="EMBL" id="FNOW01000011">
    <property type="protein sequence ID" value="SDX73436.1"/>
    <property type="molecule type" value="Genomic_DNA"/>
</dbReference>
<proteinExistence type="predicted"/>
<dbReference type="RefSeq" id="WP_091332779.1">
    <property type="nucleotide sequence ID" value="NZ_FNOW01000011.1"/>
</dbReference>
<dbReference type="GO" id="GO:0043709">
    <property type="term" value="P:cell adhesion involved in single-species biofilm formation"/>
    <property type="evidence" value="ECO:0007669"/>
    <property type="project" value="TreeGrafter"/>
</dbReference>
<name>A0A1H3E441_ALLWA</name>
<evidence type="ECO:0000256" key="3">
    <source>
        <dbReference type="ARBA" id="ARBA00034247"/>
    </source>
</evidence>
<dbReference type="SUPFAM" id="SSF52172">
    <property type="entry name" value="CheY-like"/>
    <property type="match status" value="2"/>
</dbReference>
<dbReference type="CDD" id="cd01949">
    <property type="entry name" value="GGDEF"/>
    <property type="match status" value="1"/>
</dbReference>
<sequence length="437" mass="48315">MTPTTPPPATPAAPSANAGERVLLIDDSQAISRLLRACCQDIAGVESEIAGSLAEAQALLSHNPQRFLAAVVDLNLPDAIEGEAIDLVQAHDLPVIVLTAHYDEAIRERILAKNIVDYLLKSSLHEIDHVAALVRRIHRNCSVKVLVVDDSRSFRNYLVKLLEQHRLHVLQAENGRVALDIMRSETGIELVITDYNMPEMDGLALISALRQQYSRSELAIIGISELSSSALSARLLKSGANDFITKPFLVEEFYCRIIQNIEQIELIRAIRDSALRDYLTGLYNRRHFFSAGETLHAAARRRQMAVAAVMLDIDHFKRVNDTYGHLAGDRVIKQVATILASGVREADLLGRYGGEEFCILLTGTDRDYLAVILERLRSAVESTPIVHEDQTLSVTISLGATFDLSESLQAMIDRADACLYRAKQGGRNRFVIDDADG</sequence>
<dbReference type="Pfam" id="PF00072">
    <property type="entry name" value="Response_reg"/>
    <property type="match status" value="2"/>
</dbReference>
<dbReference type="InterPro" id="IPR000160">
    <property type="entry name" value="GGDEF_dom"/>
</dbReference>
<dbReference type="Gene3D" id="3.30.70.270">
    <property type="match status" value="1"/>
</dbReference>
<dbReference type="GO" id="GO:0052621">
    <property type="term" value="F:diguanylate cyclase activity"/>
    <property type="evidence" value="ECO:0007669"/>
    <property type="project" value="UniProtKB-EC"/>
</dbReference>
<feature type="modified residue" description="4-aspartylphosphate" evidence="4">
    <location>
        <position position="194"/>
    </location>
</feature>
<dbReference type="SMART" id="SM00267">
    <property type="entry name" value="GGDEF"/>
    <property type="match status" value="1"/>
</dbReference>
<dbReference type="InterPro" id="IPR050469">
    <property type="entry name" value="Diguanylate_Cyclase"/>
</dbReference>
<dbReference type="PROSITE" id="PS50887">
    <property type="entry name" value="GGDEF"/>
    <property type="match status" value="1"/>
</dbReference>
<dbReference type="GO" id="GO:1902201">
    <property type="term" value="P:negative regulation of bacterial-type flagellum-dependent cell motility"/>
    <property type="evidence" value="ECO:0007669"/>
    <property type="project" value="TreeGrafter"/>
</dbReference>
<dbReference type="SUPFAM" id="SSF55073">
    <property type="entry name" value="Nucleotide cyclase"/>
    <property type="match status" value="1"/>
</dbReference>
<evidence type="ECO:0000256" key="2">
    <source>
        <dbReference type="ARBA" id="ARBA00012528"/>
    </source>
</evidence>
<dbReference type="GO" id="GO:0000160">
    <property type="term" value="P:phosphorelay signal transduction system"/>
    <property type="evidence" value="ECO:0007669"/>
    <property type="project" value="InterPro"/>
</dbReference>
<dbReference type="PANTHER" id="PTHR45138:SF9">
    <property type="entry name" value="DIGUANYLATE CYCLASE DGCM-RELATED"/>
    <property type="match status" value="1"/>
</dbReference>
<dbReference type="InterPro" id="IPR029787">
    <property type="entry name" value="Nucleotide_cyclase"/>
</dbReference>
<evidence type="ECO:0000256" key="1">
    <source>
        <dbReference type="ARBA" id="ARBA00001946"/>
    </source>
</evidence>
<feature type="modified residue" description="4-aspartylphosphate" evidence="4">
    <location>
        <position position="73"/>
    </location>
</feature>
<dbReference type="InterPro" id="IPR011006">
    <property type="entry name" value="CheY-like_superfamily"/>
</dbReference>
<keyword evidence="4" id="KW-0597">Phosphoprotein</keyword>
<evidence type="ECO:0000313" key="7">
    <source>
        <dbReference type="EMBL" id="SDX73436.1"/>
    </source>
</evidence>
<dbReference type="Gene3D" id="3.40.50.2300">
    <property type="match status" value="2"/>
</dbReference>
<dbReference type="EC" id="2.7.7.65" evidence="2"/>
<dbReference type="AlphaFoldDB" id="A0A1H3E441"/>
<dbReference type="PANTHER" id="PTHR45138">
    <property type="entry name" value="REGULATORY COMPONENTS OF SENSORY TRANSDUCTION SYSTEM"/>
    <property type="match status" value="1"/>
</dbReference>